<comment type="caution">
    <text evidence="1">The sequence shown here is derived from an EMBL/GenBank/DDBJ whole genome shotgun (WGS) entry which is preliminary data.</text>
</comment>
<keyword evidence="2" id="KW-1185">Reference proteome</keyword>
<reference evidence="1 2" key="1">
    <citation type="submission" date="2018-07" db="EMBL/GenBank/DDBJ databases">
        <title>Thalassococcus profundi sp. nov., a marine bacterium isolated from deep seawater of Okinawa Trough.</title>
        <authorList>
            <person name="Yu M."/>
        </authorList>
    </citation>
    <scope>NUCLEOTIDE SEQUENCE [LARGE SCALE GENOMIC DNA]</scope>
    <source>
        <strain evidence="1 2">WRAS1</strain>
    </source>
</reference>
<dbReference type="EMBL" id="QPMK01000015">
    <property type="protein sequence ID" value="RDD65055.1"/>
    <property type="molecule type" value="Genomic_DNA"/>
</dbReference>
<name>A0A369TKX2_9RHOB</name>
<evidence type="ECO:0000313" key="1">
    <source>
        <dbReference type="EMBL" id="RDD65055.1"/>
    </source>
</evidence>
<evidence type="ECO:0000313" key="2">
    <source>
        <dbReference type="Proteomes" id="UP000253977"/>
    </source>
</evidence>
<dbReference type="AlphaFoldDB" id="A0A369TKX2"/>
<accession>A0A369TKX2</accession>
<organism evidence="1 2">
    <name type="scientific">Thalassococcus profundi</name>
    <dbReference type="NCBI Taxonomy" id="2282382"/>
    <lineage>
        <taxon>Bacteria</taxon>
        <taxon>Pseudomonadati</taxon>
        <taxon>Pseudomonadota</taxon>
        <taxon>Alphaproteobacteria</taxon>
        <taxon>Rhodobacterales</taxon>
        <taxon>Roseobacteraceae</taxon>
        <taxon>Thalassococcus</taxon>
    </lineage>
</organism>
<proteinExistence type="predicted"/>
<gene>
    <name evidence="1" type="ORF">DU478_16595</name>
</gene>
<sequence>MLRDARTTASVKLRRGMVTQSQGRQWAGRDAQEGSAESRLSLRAFDHKLVEARTVIERCGFFRLLFRP</sequence>
<protein>
    <submittedName>
        <fullName evidence="1">Uncharacterized protein</fullName>
    </submittedName>
</protein>
<dbReference type="Proteomes" id="UP000253977">
    <property type="component" value="Unassembled WGS sequence"/>
</dbReference>